<reference evidence="2 3" key="1">
    <citation type="submission" date="2018-02" db="EMBL/GenBank/DDBJ databases">
        <title>The genomes of Aspergillus section Nigri reveals drivers in fungal speciation.</title>
        <authorList>
            <consortium name="DOE Joint Genome Institute"/>
            <person name="Vesth T.C."/>
            <person name="Nybo J."/>
            <person name="Theobald S."/>
            <person name="Brandl J."/>
            <person name="Frisvad J.C."/>
            <person name="Nielsen K.F."/>
            <person name="Lyhne E.K."/>
            <person name="Kogle M.E."/>
            <person name="Kuo A."/>
            <person name="Riley R."/>
            <person name="Clum A."/>
            <person name="Nolan M."/>
            <person name="Lipzen A."/>
            <person name="Salamov A."/>
            <person name="Henrissat B."/>
            <person name="Wiebenga A."/>
            <person name="De vries R.P."/>
            <person name="Grigoriev I.V."/>
            <person name="Mortensen U.H."/>
            <person name="Andersen M.R."/>
            <person name="Baker S.E."/>
        </authorList>
    </citation>
    <scope>NUCLEOTIDE SEQUENCE [LARGE SCALE GENOMIC DNA]</scope>
    <source>
        <strain evidence="2 3">CBS 112811</strain>
    </source>
</reference>
<accession>A0A8G1VNQ1</accession>
<keyword evidence="3" id="KW-1185">Reference proteome</keyword>
<keyword evidence="1" id="KW-0812">Transmembrane</keyword>
<dbReference type="GeneID" id="37166722"/>
<sequence>MSGRKDDRIHARHAGYNTRYNIASGLMNDFMIVTIMLYILCHTHTLLPRPGGILDAPNWFPIERQSKAF</sequence>
<proteinExistence type="predicted"/>
<evidence type="ECO:0000313" key="3">
    <source>
        <dbReference type="Proteomes" id="UP000249526"/>
    </source>
</evidence>
<organism evidence="2 3">
    <name type="scientific">Aspergillus piperis CBS 112811</name>
    <dbReference type="NCBI Taxonomy" id="1448313"/>
    <lineage>
        <taxon>Eukaryota</taxon>
        <taxon>Fungi</taxon>
        <taxon>Dikarya</taxon>
        <taxon>Ascomycota</taxon>
        <taxon>Pezizomycotina</taxon>
        <taxon>Eurotiomycetes</taxon>
        <taxon>Eurotiomycetidae</taxon>
        <taxon>Eurotiales</taxon>
        <taxon>Aspergillaceae</taxon>
        <taxon>Aspergillus</taxon>
        <taxon>Aspergillus subgen. Circumdati</taxon>
    </lineage>
</organism>
<dbReference type="Proteomes" id="UP000249526">
    <property type="component" value="Unassembled WGS sequence"/>
</dbReference>
<feature type="transmembrane region" description="Helical" evidence="1">
    <location>
        <begin position="20"/>
        <end position="40"/>
    </location>
</feature>
<protein>
    <submittedName>
        <fullName evidence="2">Uncharacterized protein</fullName>
    </submittedName>
</protein>
<evidence type="ECO:0000256" key="1">
    <source>
        <dbReference type="SAM" id="Phobius"/>
    </source>
</evidence>
<dbReference type="RefSeq" id="XP_025518061.1">
    <property type="nucleotide sequence ID" value="XM_025663320.1"/>
</dbReference>
<name>A0A8G1VNQ1_9EURO</name>
<dbReference type="AlphaFoldDB" id="A0A8G1VNQ1"/>
<evidence type="ECO:0000313" key="2">
    <source>
        <dbReference type="EMBL" id="RAH60139.1"/>
    </source>
</evidence>
<keyword evidence="1" id="KW-0472">Membrane</keyword>
<keyword evidence="1" id="KW-1133">Transmembrane helix</keyword>
<dbReference type="EMBL" id="KZ825057">
    <property type="protein sequence ID" value="RAH60139.1"/>
    <property type="molecule type" value="Genomic_DNA"/>
</dbReference>
<gene>
    <name evidence="2" type="ORF">BO85DRAFT_485299</name>
</gene>